<proteinExistence type="predicted"/>
<feature type="compositionally biased region" description="Low complexity" evidence="1">
    <location>
        <begin position="69"/>
        <end position="82"/>
    </location>
</feature>
<evidence type="ECO:0000256" key="1">
    <source>
        <dbReference type="SAM" id="MobiDB-lite"/>
    </source>
</evidence>
<protein>
    <submittedName>
        <fullName evidence="2">Uncharacterized protein</fullName>
    </submittedName>
</protein>
<feature type="region of interest" description="Disordered" evidence="1">
    <location>
        <begin position="229"/>
        <end position="248"/>
    </location>
</feature>
<feature type="compositionally biased region" description="Polar residues" evidence="1">
    <location>
        <begin position="29"/>
        <end position="47"/>
    </location>
</feature>
<comment type="caution">
    <text evidence="2">The sequence shown here is derived from an EMBL/GenBank/DDBJ whole genome shotgun (WGS) entry which is preliminary data.</text>
</comment>
<feature type="compositionally biased region" description="Low complexity" evidence="1">
    <location>
        <begin position="134"/>
        <end position="148"/>
    </location>
</feature>
<keyword evidence="3" id="KW-1185">Reference proteome</keyword>
<evidence type="ECO:0000313" key="2">
    <source>
        <dbReference type="EMBL" id="GFS18396.1"/>
    </source>
</evidence>
<reference evidence="2 3" key="1">
    <citation type="journal article" date="2021" name="Elife">
        <title>Chloroplast acquisition without the gene transfer in kleptoplastic sea slugs, Plakobranchus ocellatus.</title>
        <authorList>
            <person name="Maeda T."/>
            <person name="Takahashi S."/>
            <person name="Yoshida T."/>
            <person name="Shimamura S."/>
            <person name="Takaki Y."/>
            <person name="Nagai Y."/>
            <person name="Toyoda A."/>
            <person name="Suzuki Y."/>
            <person name="Arimoto A."/>
            <person name="Ishii H."/>
            <person name="Satoh N."/>
            <person name="Nishiyama T."/>
            <person name="Hasebe M."/>
            <person name="Maruyama T."/>
            <person name="Minagawa J."/>
            <person name="Obokata J."/>
            <person name="Shigenobu S."/>
        </authorList>
    </citation>
    <scope>NUCLEOTIDE SEQUENCE [LARGE SCALE GENOMIC DNA]</scope>
</reference>
<feature type="region of interest" description="Disordered" evidence="1">
    <location>
        <begin position="1"/>
        <end position="194"/>
    </location>
</feature>
<dbReference type="EMBL" id="BMAT01002994">
    <property type="protein sequence ID" value="GFS18396.1"/>
    <property type="molecule type" value="Genomic_DNA"/>
</dbReference>
<evidence type="ECO:0000313" key="3">
    <source>
        <dbReference type="Proteomes" id="UP000762676"/>
    </source>
</evidence>
<accession>A0AAV4JCQ7</accession>
<dbReference type="AlphaFoldDB" id="A0AAV4JCQ7"/>
<name>A0AAV4JCQ7_9GAST</name>
<dbReference type="Proteomes" id="UP000762676">
    <property type="component" value="Unassembled WGS sequence"/>
</dbReference>
<organism evidence="2 3">
    <name type="scientific">Elysia marginata</name>
    <dbReference type="NCBI Taxonomy" id="1093978"/>
    <lineage>
        <taxon>Eukaryota</taxon>
        <taxon>Metazoa</taxon>
        <taxon>Spiralia</taxon>
        <taxon>Lophotrochozoa</taxon>
        <taxon>Mollusca</taxon>
        <taxon>Gastropoda</taxon>
        <taxon>Heterobranchia</taxon>
        <taxon>Euthyneura</taxon>
        <taxon>Panpulmonata</taxon>
        <taxon>Sacoglossa</taxon>
        <taxon>Placobranchoidea</taxon>
        <taxon>Plakobranchidae</taxon>
        <taxon>Elysia</taxon>
    </lineage>
</organism>
<sequence>MGSNLSCVEAESGPASTADNVYDEASTAEGPTNSTSPSQPATTTRADASSVPLPSATSKQHQPAKEQHSSSSSSSNSDNNHNTTVKQITRGPPLVPPPNPNVTKNDRNKTNNKLGTPHIIHDSKGYALVIPKPGNTSSAASGTSSNSSELKEKTVQKLAHKNGNVLPTGSGATCKDGEISQNQSKENGKSKAKQVDTGAYCNVTLGDDKETRSFSNELYDDTELHVPKVPANTRKAAKVPDAQEKSKGSQLNYIEVEFVSPAEDTSKRPKVKRSASPTQYTDVINENGVVRLVN</sequence>
<gene>
    <name evidence="2" type="ORF">ElyMa_001521000</name>
</gene>